<dbReference type="NCBIfam" id="TIGR02937">
    <property type="entry name" value="sigma70-ECF"/>
    <property type="match status" value="1"/>
</dbReference>
<gene>
    <name evidence="7" type="ORF">OD355_06005</name>
</gene>
<dbReference type="Gene3D" id="1.10.10.10">
    <property type="entry name" value="Winged helix-like DNA-binding domain superfamily/Winged helix DNA-binding domain"/>
    <property type="match status" value="1"/>
</dbReference>
<dbReference type="InterPro" id="IPR039425">
    <property type="entry name" value="RNA_pol_sigma-70-like"/>
</dbReference>
<dbReference type="InterPro" id="IPR013325">
    <property type="entry name" value="RNA_pol_sigma_r2"/>
</dbReference>
<evidence type="ECO:0000313" key="7">
    <source>
        <dbReference type="EMBL" id="MCU7694069.1"/>
    </source>
</evidence>
<dbReference type="GO" id="GO:0003677">
    <property type="term" value="F:DNA binding"/>
    <property type="evidence" value="ECO:0007669"/>
    <property type="project" value="InterPro"/>
</dbReference>
<keyword evidence="8" id="KW-1185">Reference proteome</keyword>
<evidence type="ECO:0000256" key="4">
    <source>
        <dbReference type="ARBA" id="ARBA00023163"/>
    </source>
</evidence>
<dbReference type="Proteomes" id="UP001209317">
    <property type="component" value="Unassembled WGS sequence"/>
</dbReference>
<comment type="similarity">
    <text evidence="1">Belongs to the sigma-70 factor family. ECF subfamily.</text>
</comment>
<feature type="domain" description="RNA polymerase sigma-70 region 2" evidence="5">
    <location>
        <begin position="29"/>
        <end position="94"/>
    </location>
</feature>
<keyword evidence="2" id="KW-0805">Transcription regulation</keyword>
<dbReference type="Gene3D" id="1.10.1740.10">
    <property type="match status" value="1"/>
</dbReference>
<dbReference type="InterPro" id="IPR013324">
    <property type="entry name" value="RNA_pol_sigma_r3/r4-like"/>
</dbReference>
<accession>A0AAE3IM32</accession>
<dbReference type="GO" id="GO:0006352">
    <property type="term" value="P:DNA-templated transcription initiation"/>
    <property type="evidence" value="ECO:0007669"/>
    <property type="project" value="InterPro"/>
</dbReference>
<dbReference type="InterPro" id="IPR007627">
    <property type="entry name" value="RNA_pol_sigma70_r2"/>
</dbReference>
<dbReference type="SUPFAM" id="SSF88659">
    <property type="entry name" value="Sigma3 and sigma4 domains of RNA polymerase sigma factors"/>
    <property type="match status" value="1"/>
</dbReference>
<dbReference type="InterPro" id="IPR013249">
    <property type="entry name" value="RNA_pol_sigma70_r4_t2"/>
</dbReference>
<evidence type="ECO:0000256" key="3">
    <source>
        <dbReference type="ARBA" id="ARBA00023082"/>
    </source>
</evidence>
<dbReference type="Pfam" id="PF08281">
    <property type="entry name" value="Sigma70_r4_2"/>
    <property type="match status" value="1"/>
</dbReference>
<dbReference type="InterPro" id="IPR036388">
    <property type="entry name" value="WH-like_DNA-bd_sf"/>
</dbReference>
<evidence type="ECO:0000259" key="5">
    <source>
        <dbReference type="Pfam" id="PF04542"/>
    </source>
</evidence>
<dbReference type="SUPFAM" id="SSF88946">
    <property type="entry name" value="Sigma2 domain of RNA polymerase sigma factors"/>
    <property type="match status" value="1"/>
</dbReference>
<dbReference type="GO" id="GO:0016987">
    <property type="term" value="F:sigma factor activity"/>
    <property type="evidence" value="ECO:0007669"/>
    <property type="project" value="UniProtKB-KW"/>
</dbReference>
<dbReference type="EMBL" id="JAOTPL010000006">
    <property type="protein sequence ID" value="MCU7694069.1"/>
    <property type="molecule type" value="Genomic_DNA"/>
</dbReference>
<dbReference type="InterPro" id="IPR014284">
    <property type="entry name" value="RNA_pol_sigma-70_dom"/>
</dbReference>
<dbReference type="CDD" id="cd06171">
    <property type="entry name" value="Sigma70_r4"/>
    <property type="match status" value="1"/>
</dbReference>
<reference evidence="7" key="1">
    <citation type="submission" date="2022-10" db="EMBL/GenBank/DDBJ databases">
        <authorList>
            <person name="Kim H.S."/>
            <person name="Kim J.-S."/>
            <person name="Suh M.K."/>
            <person name="Eom M.K."/>
            <person name="Lee J.-S."/>
        </authorList>
    </citation>
    <scope>NUCLEOTIDE SEQUENCE</scope>
    <source>
        <strain evidence="7">LIP-5</strain>
    </source>
</reference>
<keyword evidence="4" id="KW-0804">Transcription</keyword>
<dbReference type="PANTHER" id="PTHR43133">
    <property type="entry name" value="RNA POLYMERASE ECF-TYPE SIGMA FACTO"/>
    <property type="match status" value="1"/>
</dbReference>
<dbReference type="PANTHER" id="PTHR43133:SF46">
    <property type="entry name" value="RNA POLYMERASE SIGMA-70 FACTOR ECF SUBFAMILY"/>
    <property type="match status" value="1"/>
</dbReference>
<dbReference type="RefSeq" id="WP_263037555.1">
    <property type="nucleotide sequence ID" value="NZ_JAOTPL010000006.1"/>
</dbReference>
<protein>
    <submittedName>
        <fullName evidence="7">RNA polymerase sigma factor</fullName>
    </submittedName>
</protein>
<evidence type="ECO:0000256" key="2">
    <source>
        <dbReference type="ARBA" id="ARBA00023015"/>
    </source>
</evidence>
<proteinExistence type="inferred from homology"/>
<keyword evidence="3" id="KW-0731">Sigma factor</keyword>
<organism evidence="7 8">
    <name type="scientific">Haoranjiania flava</name>
    <dbReference type="NCBI Taxonomy" id="1856322"/>
    <lineage>
        <taxon>Bacteria</taxon>
        <taxon>Pseudomonadati</taxon>
        <taxon>Bacteroidota</taxon>
        <taxon>Chitinophagia</taxon>
        <taxon>Chitinophagales</taxon>
        <taxon>Chitinophagaceae</taxon>
        <taxon>Haoranjiania</taxon>
    </lineage>
</organism>
<evidence type="ECO:0000256" key="1">
    <source>
        <dbReference type="ARBA" id="ARBA00010641"/>
    </source>
</evidence>
<evidence type="ECO:0000259" key="6">
    <source>
        <dbReference type="Pfam" id="PF08281"/>
    </source>
</evidence>
<dbReference type="Pfam" id="PF04542">
    <property type="entry name" value="Sigma70_r2"/>
    <property type="match status" value="1"/>
</dbReference>
<comment type="caution">
    <text evidence="7">The sequence shown here is derived from an EMBL/GenBank/DDBJ whole genome shotgun (WGS) entry which is preliminary data.</text>
</comment>
<feature type="domain" description="RNA polymerase sigma factor 70 region 4 type 2" evidence="6">
    <location>
        <begin position="121"/>
        <end position="173"/>
    </location>
</feature>
<evidence type="ECO:0000313" key="8">
    <source>
        <dbReference type="Proteomes" id="UP001209317"/>
    </source>
</evidence>
<sequence length="188" mass="21801">MDTNLPGTDIRLLIKDAIKQHSAAQEAIYNRFASKMLSVCRYYIADIQYAEDVMISGFCKVFANLSSFKFEGSFEGWIRKIMTREAISFLRSHKAMMYIEDNMQVEDKEIIPDELYELDIEAIQLLIDKMPEGYKTVFLLYVLEDYSHKEIAAMLGISESTSKTQLFKAKKLLQKNLEKLNLQENVSR</sequence>
<dbReference type="AlphaFoldDB" id="A0AAE3IM32"/>
<name>A0AAE3IM32_9BACT</name>